<evidence type="ECO:0000256" key="4">
    <source>
        <dbReference type="ARBA" id="ARBA00022989"/>
    </source>
</evidence>
<protein>
    <submittedName>
        <fullName evidence="7">Sulfotransferase family protein</fullName>
    </submittedName>
</protein>
<dbReference type="SUPFAM" id="SSF52540">
    <property type="entry name" value="P-loop containing nucleoside triphosphate hydrolases"/>
    <property type="match status" value="1"/>
</dbReference>
<keyword evidence="8" id="KW-1185">Reference proteome</keyword>
<comment type="caution">
    <text evidence="7">The sequence shown here is derived from an EMBL/GenBank/DDBJ whole genome shotgun (WGS) entry which is preliminary data.</text>
</comment>
<sequence length="325" mass="37137">MSVSPLVFVHVPKTAGTSFRLGVDQFFGEDRVCRDYGAGSSDTSAIVNECLYERSDMWDFRLKFEQSNYQFLTGHFGASRYMPAFPVVNMITFLRDPLQRTVSEYHHLVKHAGYEGSLEQFYRSPQFINRQHNMFRGVHWAALGFVGITERYDESLDLLRDGFGLDVPRMESNTGRENWREPYRLSEDQEIEFRRLNAADIRLYNMARDQFDWRTKLRRRGDPYVSGMVTEYRDQQLMGWAYATGAQSPAYIQVSVNGKLRAEVAAKGFRQGLHAYGVPRGANIGFSVKLPSLTSKDLVECTVATTGQPLANSPWRLPKQVPGKA</sequence>
<dbReference type="PANTHER" id="PTHR12812:SF0">
    <property type="entry name" value="HEPARAN-SULFATE 6-O-SULFOTRANSFERASE"/>
    <property type="match status" value="1"/>
</dbReference>
<evidence type="ECO:0000256" key="5">
    <source>
        <dbReference type="ARBA" id="ARBA00023136"/>
    </source>
</evidence>
<evidence type="ECO:0000313" key="8">
    <source>
        <dbReference type="Proteomes" id="UP000306791"/>
    </source>
</evidence>
<keyword evidence="6" id="KW-0325">Glycoprotein</keyword>
<keyword evidence="4" id="KW-1133">Transmembrane helix</keyword>
<accession>A0ABY2UN16</accession>
<evidence type="ECO:0000256" key="3">
    <source>
        <dbReference type="ARBA" id="ARBA00022692"/>
    </source>
</evidence>
<proteinExistence type="predicted"/>
<reference evidence="7 8" key="1">
    <citation type="submission" date="2019-05" db="EMBL/GenBank/DDBJ databases">
        <title>Microbulbifer harenosus sp. nov., an alginate-degrading bacterium isolated from coastal sand.</title>
        <authorList>
            <person name="Huang H."/>
            <person name="Mo K."/>
            <person name="Bao S."/>
        </authorList>
    </citation>
    <scope>NUCLEOTIDE SEQUENCE [LARGE SCALE GENOMIC DNA]</scope>
    <source>
        <strain evidence="7 8">HB161719</strain>
    </source>
</reference>
<name>A0ABY2UN16_9GAMM</name>
<dbReference type="EMBL" id="VANI01000001">
    <property type="protein sequence ID" value="TLM80011.1"/>
    <property type="molecule type" value="Genomic_DNA"/>
</dbReference>
<dbReference type="Proteomes" id="UP000306791">
    <property type="component" value="Unassembled WGS sequence"/>
</dbReference>
<evidence type="ECO:0000256" key="2">
    <source>
        <dbReference type="ARBA" id="ARBA00022679"/>
    </source>
</evidence>
<dbReference type="InterPro" id="IPR010635">
    <property type="entry name" value="Heparan_SO4-6-sulfoTrfase"/>
</dbReference>
<organism evidence="7 8">
    <name type="scientific">Microbulbifer harenosus</name>
    <dbReference type="NCBI Taxonomy" id="2576840"/>
    <lineage>
        <taxon>Bacteria</taxon>
        <taxon>Pseudomonadati</taxon>
        <taxon>Pseudomonadota</taxon>
        <taxon>Gammaproteobacteria</taxon>
        <taxon>Cellvibrionales</taxon>
        <taxon>Microbulbiferaceae</taxon>
        <taxon>Microbulbifer</taxon>
    </lineage>
</organism>
<keyword evidence="2" id="KW-0808">Transferase</keyword>
<keyword evidence="3" id="KW-0812">Transmembrane</keyword>
<evidence type="ECO:0000313" key="7">
    <source>
        <dbReference type="EMBL" id="TLM80011.1"/>
    </source>
</evidence>
<evidence type="ECO:0000256" key="6">
    <source>
        <dbReference type="ARBA" id="ARBA00023180"/>
    </source>
</evidence>
<dbReference type="InterPro" id="IPR027417">
    <property type="entry name" value="P-loop_NTPase"/>
</dbReference>
<gene>
    <name evidence="7" type="ORF">FDY93_01150</name>
</gene>
<comment type="subcellular location">
    <subcellularLocation>
        <location evidence="1">Membrane</location>
        <topology evidence="1">Single-pass membrane protein</topology>
    </subcellularLocation>
</comment>
<keyword evidence="5" id="KW-0472">Membrane</keyword>
<dbReference type="PANTHER" id="PTHR12812">
    <property type="entry name" value="HEPARAN SULFATE 6-O-SULFOTRANSFERASE 3"/>
    <property type="match status" value="1"/>
</dbReference>
<evidence type="ECO:0000256" key="1">
    <source>
        <dbReference type="ARBA" id="ARBA00004167"/>
    </source>
</evidence>
<dbReference type="Gene3D" id="3.40.50.300">
    <property type="entry name" value="P-loop containing nucleotide triphosphate hydrolases"/>
    <property type="match status" value="1"/>
</dbReference>
<dbReference type="RefSeq" id="WP_138233896.1">
    <property type="nucleotide sequence ID" value="NZ_CP185860.1"/>
</dbReference>